<feature type="transmembrane region" description="Helical" evidence="6">
    <location>
        <begin position="350"/>
        <end position="369"/>
    </location>
</feature>
<feature type="domain" description="Major facilitator superfamily (MFS) profile" evidence="7">
    <location>
        <begin position="20"/>
        <end position="398"/>
    </location>
</feature>
<keyword evidence="3 6" id="KW-0812">Transmembrane</keyword>
<comment type="subcellular location">
    <subcellularLocation>
        <location evidence="1">Cell membrane</location>
        <topology evidence="1">Multi-pass membrane protein</topology>
    </subcellularLocation>
</comment>
<proteinExistence type="predicted"/>
<reference evidence="8 9" key="1">
    <citation type="submission" date="2011-02" db="EMBL/GenBank/DDBJ databases">
        <authorList>
            <person name="Muzny D."/>
            <person name="Qin X."/>
            <person name="Buhay C."/>
            <person name="Dugan-Rocha S."/>
            <person name="Ding Y."/>
            <person name="Chen G."/>
            <person name="Hawes A."/>
            <person name="Holder M."/>
            <person name="Jhangiani S."/>
            <person name="Johnson A."/>
            <person name="Khan Z."/>
            <person name="Li Z."/>
            <person name="Liu W."/>
            <person name="Liu X."/>
            <person name="Perez L."/>
            <person name="Shen H."/>
            <person name="Wang Q."/>
            <person name="Watt J."/>
            <person name="Xi L."/>
            <person name="Xin Y."/>
            <person name="Zhou J."/>
            <person name="Deng J."/>
            <person name="Jiang H."/>
            <person name="Liu Y."/>
            <person name="Qu J."/>
            <person name="Song X.-Z."/>
            <person name="Zhang L."/>
            <person name="Villasana D."/>
            <person name="Johnson A."/>
            <person name="Liu J."/>
            <person name="Liyanage D."/>
            <person name="Lorensuhewa L."/>
            <person name="Robinson T."/>
            <person name="Song A."/>
            <person name="Song B.-B."/>
            <person name="Dinh H."/>
            <person name="Thornton R."/>
            <person name="Coyle M."/>
            <person name="Francisco L."/>
            <person name="Jackson L."/>
            <person name="Javaid M."/>
            <person name="Korchina V."/>
            <person name="Kovar C."/>
            <person name="Mata R."/>
            <person name="Mathew T."/>
            <person name="Ngo R."/>
            <person name="Nguyen L."/>
            <person name="Nguyen N."/>
            <person name="Okwuonu G."/>
            <person name="Ongeri F."/>
            <person name="Pham C."/>
            <person name="Simmons D."/>
            <person name="Wilczek-Boney K."/>
            <person name="Hale W."/>
            <person name="Jakkamsetti A."/>
            <person name="Pham P."/>
            <person name="Ruth R."/>
            <person name="San Lucas F."/>
            <person name="Warren J."/>
            <person name="Zhang J."/>
            <person name="Zhao Z."/>
            <person name="Zhou C."/>
            <person name="Zhu D."/>
            <person name="Lee S."/>
            <person name="Bess C."/>
            <person name="Blankenburg K."/>
            <person name="Forbes L."/>
            <person name="Fu Q."/>
            <person name="Gubbala S."/>
            <person name="Hirani K."/>
            <person name="Jayaseelan J.C."/>
            <person name="Lara F."/>
            <person name="Munidasa M."/>
            <person name="Palculict T."/>
            <person name="Patil S."/>
            <person name="Pu L.-L."/>
            <person name="Saada N."/>
            <person name="Tang L."/>
            <person name="Weissenberger G."/>
            <person name="Zhu Y."/>
            <person name="Hemphill L."/>
            <person name="Shang Y."/>
            <person name="Youmans B."/>
            <person name="Ayvaz T."/>
            <person name="Ross M."/>
            <person name="Santibanez J."/>
            <person name="Aqrawi P."/>
            <person name="Gross S."/>
            <person name="Joshi V."/>
            <person name="Fowler G."/>
            <person name="Nazareth L."/>
            <person name="Reid J."/>
            <person name="Worley K."/>
            <person name="Petrosino J."/>
            <person name="Highlander S."/>
            <person name="Gibbs R."/>
        </authorList>
    </citation>
    <scope>NUCLEOTIDE SEQUENCE [LARGE SCALE GENOMIC DNA]</scope>
    <source>
        <strain evidence="8 9">DSM 15829</strain>
    </source>
</reference>
<feature type="transmembrane region" description="Helical" evidence="6">
    <location>
        <begin position="180"/>
        <end position="203"/>
    </location>
</feature>
<protein>
    <submittedName>
        <fullName evidence="8">Transporter, major facilitator family protein</fullName>
    </submittedName>
</protein>
<dbReference type="InterPro" id="IPR050189">
    <property type="entry name" value="MFS_Efflux_Transporters"/>
</dbReference>
<feature type="transmembrane region" description="Helical" evidence="6">
    <location>
        <begin position="94"/>
        <end position="111"/>
    </location>
</feature>
<feature type="transmembrane region" description="Helical" evidence="6">
    <location>
        <begin position="258"/>
        <end position="277"/>
    </location>
</feature>
<evidence type="ECO:0000256" key="1">
    <source>
        <dbReference type="ARBA" id="ARBA00004651"/>
    </source>
</evidence>
<dbReference type="Gene3D" id="1.20.1250.20">
    <property type="entry name" value="MFS general substrate transporter like domains"/>
    <property type="match status" value="1"/>
</dbReference>
<gene>
    <name evidence="8" type="ORF">HMPREF0091_10898</name>
</gene>
<evidence type="ECO:0000259" key="7">
    <source>
        <dbReference type="PROSITE" id="PS50850"/>
    </source>
</evidence>
<dbReference type="eggNOG" id="COG2814">
    <property type="taxonomic scope" value="Bacteria"/>
</dbReference>
<feature type="transmembrane region" description="Helical" evidence="6">
    <location>
        <begin position="117"/>
        <end position="140"/>
    </location>
</feature>
<dbReference type="InterPro" id="IPR011701">
    <property type="entry name" value="MFS"/>
</dbReference>
<evidence type="ECO:0000256" key="6">
    <source>
        <dbReference type="SAM" id="Phobius"/>
    </source>
</evidence>
<keyword evidence="5 6" id="KW-0472">Membrane</keyword>
<evidence type="ECO:0000256" key="4">
    <source>
        <dbReference type="ARBA" id="ARBA00022989"/>
    </source>
</evidence>
<evidence type="ECO:0000313" key="8">
    <source>
        <dbReference type="EMBL" id="EGF22903.1"/>
    </source>
</evidence>
<dbReference type="OrthoDB" id="2810795at2"/>
<organism evidence="8 9">
    <name type="scientific">Fannyhessea vaginae DSM 15829</name>
    <dbReference type="NCBI Taxonomy" id="525256"/>
    <lineage>
        <taxon>Bacteria</taxon>
        <taxon>Bacillati</taxon>
        <taxon>Actinomycetota</taxon>
        <taxon>Coriobacteriia</taxon>
        <taxon>Coriobacteriales</taxon>
        <taxon>Atopobiaceae</taxon>
        <taxon>Fannyhessea</taxon>
    </lineage>
</organism>
<evidence type="ECO:0000313" key="9">
    <source>
        <dbReference type="Proteomes" id="UP000005947"/>
    </source>
</evidence>
<accession>F1T5Z8</accession>
<dbReference type="InterPro" id="IPR036259">
    <property type="entry name" value="MFS_trans_sf"/>
</dbReference>
<dbReference type="Pfam" id="PF07690">
    <property type="entry name" value="MFS_1"/>
    <property type="match status" value="1"/>
</dbReference>
<dbReference type="RefSeq" id="WP_006303087.1">
    <property type="nucleotide sequence ID" value="NZ_ACGK02000002.1"/>
</dbReference>
<feature type="transmembrane region" description="Helical" evidence="6">
    <location>
        <begin position="26"/>
        <end position="45"/>
    </location>
</feature>
<evidence type="ECO:0000256" key="2">
    <source>
        <dbReference type="ARBA" id="ARBA00022475"/>
    </source>
</evidence>
<name>F1T5Z8_9ACTN</name>
<dbReference type="PANTHER" id="PTHR43124">
    <property type="entry name" value="PURINE EFFLUX PUMP PBUE"/>
    <property type="match status" value="1"/>
</dbReference>
<dbReference type="GO" id="GO:0005886">
    <property type="term" value="C:plasma membrane"/>
    <property type="evidence" value="ECO:0007669"/>
    <property type="project" value="UniProtKB-SubCell"/>
</dbReference>
<dbReference type="EMBL" id="ACGK02000002">
    <property type="protein sequence ID" value="EGF22903.1"/>
    <property type="molecule type" value="Genomic_DNA"/>
</dbReference>
<keyword evidence="9" id="KW-1185">Reference proteome</keyword>
<feature type="transmembrane region" description="Helical" evidence="6">
    <location>
        <begin position="309"/>
        <end position="329"/>
    </location>
</feature>
<comment type="caution">
    <text evidence="8">The sequence shown here is derived from an EMBL/GenBank/DDBJ whole genome shotgun (WGS) entry which is preliminary data.</text>
</comment>
<dbReference type="GeneID" id="93210615"/>
<feature type="transmembrane region" description="Helical" evidence="6">
    <location>
        <begin position="152"/>
        <end position="174"/>
    </location>
</feature>
<dbReference type="SUPFAM" id="SSF103473">
    <property type="entry name" value="MFS general substrate transporter"/>
    <property type="match status" value="1"/>
</dbReference>
<evidence type="ECO:0000256" key="5">
    <source>
        <dbReference type="ARBA" id="ARBA00023136"/>
    </source>
</evidence>
<dbReference type="InterPro" id="IPR020846">
    <property type="entry name" value="MFS_dom"/>
</dbReference>
<dbReference type="PANTHER" id="PTHR43124:SF3">
    <property type="entry name" value="CHLORAMPHENICOL EFFLUX PUMP RV0191"/>
    <property type="match status" value="1"/>
</dbReference>
<evidence type="ECO:0000256" key="3">
    <source>
        <dbReference type="ARBA" id="ARBA00022692"/>
    </source>
</evidence>
<sequence>MNTQKEIMTPCDTATSTHSTARSLHLSSLLLMASITCLAVLSELMPSGVLPAMIEHFSISQTQAAGLVGAYAVASAIFGIPLVSLTVSRDRKKLLAVLLIGFAASNLMVALSPQFHIALVGRALGGICAGTLWPMITAYGMSLVPRESAGKAVAIIMSGITVGMSVGQPCMTWIGRQFGFQFEFAVMALLIVGVMVLCMMFLPHVKGEKRSRENSPFTMLANPGILLVIVLTFLGVGANYGVYTFITTLISTFSYPSVELAQIWFGIGSIISVILILRFIDTRLHLFLVSMFVLGCVAMLVFYSLHFEMVLHGAFVLWGIAFGSLSSIFQTATARQVRSGTAVANALQSCSFNVAIMFGSTAAGFLLETGGIEPIVLGASAIFFVGMVLSVCTRSYFA</sequence>
<feature type="transmembrane region" description="Helical" evidence="6">
    <location>
        <begin position="65"/>
        <end position="87"/>
    </location>
</feature>
<feature type="transmembrane region" description="Helical" evidence="6">
    <location>
        <begin position="284"/>
        <end position="303"/>
    </location>
</feature>
<dbReference type="GO" id="GO:0022857">
    <property type="term" value="F:transmembrane transporter activity"/>
    <property type="evidence" value="ECO:0007669"/>
    <property type="project" value="InterPro"/>
</dbReference>
<keyword evidence="2" id="KW-1003">Cell membrane</keyword>
<dbReference type="Proteomes" id="UP000005947">
    <property type="component" value="Unassembled WGS sequence"/>
</dbReference>
<dbReference type="CDD" id="cd17324">
    <property type="entry name" value="MFS_NepI_like"/>
    <property type="match status" value="1"/>
</dbReference>
<feature type="transmembrane region" description="Helical" evidence="6">
    <location>
        <begin position="224"/>
        <end position="246"/>
    </location>
</feature>
<dbReference type="AlphaFoldDB" id="F1T5Z8"/>
<dbReference type="PROSITE" id="PS50850">
    <property type="entry name" value="MFS"/>
    <property type="match status" value="1"/>
</dbReference>
<feature type="transmembrane region" description="Helical" evidence="6">
    <location>
        <begin position="375"/>
        <end position="397"/>
    </location>
</feature>
<keyword evidence="4 6" id="KW-1133">Transmembrane helix</keyword>